<reference evidence="6 7" key="1">
    <citation type="submission" date="2018-11" db="EMBL/GenBank/DDBJ databases">
        <authorList>
            <consortium name="Pathogen Informatics"/>
        </authorList>
    </citation>
    <scope>NUCLEOTIDE SEQUENCE [LARGE SCALE GENOMIC DNA]</scope>
</reference>
<gene>
    <name evidence="6" type="ORF">SVUK_LOCUS11029</name>
</gene>
<dbReference type="PROSITE" id="PS50077">
    <property type="entry name" value="HEAT_REPEAT"/>
    <property type="match status" value="2"/>
</dbReference>
<dbReference type="Proteomes" id="UP000270094">
    <property type="component" value="Unassembled WGS sequence"/>
</dbReference>
<accession>A0A3P7ISY6</accession>
<feature type="repeat" description="HEAT" evidence="3">
    <location>
        <begin position="209"/>
        <end position="247"/>
    </location>
</feature>
<dbReference type="AlphaFoldDB" id="A0A3P7ISY6"/>
<feature type="region of interest" description="Disordered" evidence="4">
    <location>
        <begin position="1122"/>
        <end position="1141"/>
    </location>
</feature>
<evidence type="ECO:0000256" key="4">
    <source>
        <dbReference type="SAM" id="MobiDB-lite"/>
    </source>
</evidence>
<dbReference type="Pfam" id="PF24987">
    <property type="entry name" value="HEAT_EF3_N"/>
    <property type="match status" value="2"/>
</dbReference>
<protein>
    <recommendedName>
        <fullName evidence="5">TOG domain-containing protein</fullName>
    </recommendedName>
</protein>
<dbReference type="FunFam" id="1.25.10.10:FF:000090">
    <property type="entry name" value="eIF-2-alpha kinase activator GCN1"/>
    <property type="match status" value="1"/>
</dbReference>
<dbReference type="Pfam" id="PF24984">
    <property type="entry name" value="HEAT_EF3_GNC1"/>
    <property type="match status" value="1"/>
</dbReference>
<organism evidence="6 7">
    <name type="scientific">Strongylus vulgaris</name>
    <name type="common">Blood worm</name>
    <dbReference type="NCBI Taxonomy" id="40348"/>
    <lineage>
        <taxon>Eukaryota</taxon>
        <taxon>Metazoa</taxon>
        <taxon>Ecdysozoa</taxon>
        <taxon>Nematoda</taxon>
        <taxon>Chromadorea</taxon>
        <taxon>Rhabditida</taxon>
        <taxon>Rhabditina</taxon>
        <taxon>Rhabditomorpha</taxon>
        <taxon>Strongyloidea</taxon>
        <taxon>Strongylidae</taxon>
        <taxon>Strongylus</taxon>
    </lineage>
</organism>
<dbReference type="InterPro" id="IPR016024">
    <property type="entry name" value="ARM-type_fold"/>
</dbReference>
<evidence type="ECO:0000313" key="6">
    <source>
        <dbReference type="EMBL" id="VDM76031.1"/>
    </source>
</evidence>
<dbReference type="InterPro" id="IPR021133">
    <property type="entry name" value="HEAT_type_2"/>
</dbReference>
<dbReference type="PANTHER" id="PTHR23346">
    <property type="entry name" value="TRANSLATIONAL ACTIVATOR GCN1-RELATED"/>
    <property type="match status" value="1"/>
</dbReference>
<dbReference type="GO" id="GO:0006417">
    <property type="term" value="P:regulation of translation"/>
    <property type="evidence" value="ECO:0007669"/>
    <property type="project" value="TreeGrafter"/>
</dbReference>
<feature type="repeat" description="HEAT" evidence="3">
    <location>
        <begin position="132"/>
        <end position="167"/>
    </location>
</feature>
<dbReference type="GO" id="GO:0019887">
    <property type="term" value="F:protein kinase regulator activity"/>
    <property type="evidence" value="ECO:0007669"/>
    <property type="project" value="TreeGrafter"/>
</dbReference>
<evidence type="ECO:0000256" key="3">
    <source>
        <dbReference type="PROSITE-ProRule" id="PRU00103"/>
    </source>
</evidence>
<evidence type="ECO:0000256" key="1">
    <source>
        <dbReference type="ARBA" id="ARBA00007366"/>
    </source>
</evidence>
<comment type="similarity">
    <text evidence="1">Belongs to the GCN1 family.</text>
</comment>
<dbReference type="Gene3D" id="1.25.10.10">
    <property type="entry name" value="Leucine-rich Repeat Variant"/>
    <property type="match status" value="5"/>
</dbReference>
<dbReference type="SMART" id="SM01349">
    <property type="entry name" value="TOG"/>
    <property type="match status" value="1"/>
</dbReference>
<name>A0A3P7ISY6_STRVU</name>
<dbReference type="InterPro" id="IPR034085">
    <property type="entry name" value="TOG"/>
</dbReference>
<keyword evidence="7" id="KW-1185">Reference proteome</keyword>
<dbReference type="GO" id="GO:0000226">
    <property type="term" value="P:microtubule cytoskeleton organization"/>
    <property type="evidence" value="ECO:0007669"/>
    <property type="project" value="UniProtKB-ARBA"/>
</dbReference>
<evidence type="ECO:0000313" key="7">
    <source>
        <dbReference type="Proteomes" id="UP000270094"/>
    </source>
</evidence>
<dbReference type="GO" id="GO:0005829">
    <property type="term" value="C:cytosol"/>
    <property type="evidence" value="ECO:0007669"/>
    <property type="project" value="TreeGrafter"/>
</dbReference>
<sequence>MGVASLKELELLPSIHKALLEKKNVKHREGGLLALEILCSTVGKLFEPYMIQALPSLLLCFGDSDENVRKAAEDTAVAMMSSMSPHGTKLVLPSLLTALDDESWRTKCAAAELLGSMAFCAPRQLSACLPNIVPKLIEVLADSSSKVQRSGEKALRQIASVIRNPEILGVSNQLMSGLLDPASKTNYALQAVLNTKFIHYIDAPSLALIMPIVRRAFEDRNSETRKVAAQIIASIYSLTENKDMEPYLCDLVPGLQKSLLDPVPEIRTVAARALGAIVARSTGTTSDRLRESIVPWLKEKLVSPQSTVDRSGAAQGLSEVLAGIGSEQLEFVMPEIIAATESPEVSAETRDGYILMYIYLPMVFGEKFLPYLPQIVPPILKALADENEYVRASALKAGQRLIAQYCSHARRLLLPQLQTALYDENWRIRHASVTLIGDFLFNISGVSGVSALVVRQAAGHVWKIVVANTPRTLKEIMKVLFEMSPTMFTSQVLPVLEMNQKSEDLEKRVGVAVALHEIMDNITKDVLSHYLESLVMPVRNAICDPSPVVRTAAADTFSMVGHEALDEIITPLLEKLTPEKEDVLAGLCEIMKQNSRQMLPYLLPRLTRPPINVHALCSLASVAGGSLSRQLSRVLDALLSACETNDQYDPMIDSCEKVVIAVTDDEGVNLNYLMGELLPGLLHLYTSSNAQIVDHAVNSAIGIAQALDQKEMQEAIPIVKKALNFMVAQSKGRNIPGFAHPKALQPLLPMLREAILQGGVELKALAGEALGMVISVSDPTALKPHVVNITGPLVRVNLNYLMGELLPGLLHLYTSSNAQIVDHAEAIPIVKKALNFMVAQSKGRNIPGFAHPKALQPLLPMLREAILQGGVELKALAGEALGMVISVSDPTALKPHVVNITGPLVRVLGDRYPASVKLAVLDALSKLLDKVDTLLRPFLPQLQSTFLKSLQEPSSRPVRLAAGGALARLLRIHTKPEPLICEILKLLAHSQDQALLETTFVAARALVGKLTVPLSEATIHEGYRVCELQYTVPLDTPTELDSSLTMCSGALYGELAIRTNQFRSKNIFKDVESCSKPRTRQAMAYALQQMCQSDAATVWSEAHAECKSAIQAAFSADSIEGQDGFDSQAGKGLKKSYTDKR</sequence>
<keyword evidence="2" id="KW-0677">Repeat</keyword>
<evidence type="ECO:0000256" key="2">
    <source>
        <dbReference type="ARBA" id="ARBA00022737"/>
    </source>
</evidence>
<dbReference type="Pfam" id="PF23271">
    <property type="entry name" value="HEAT_GCN1"/>
    <property type="match status" value="1"/>
</dbReference>
<evidence type="ECO:0000259" key="5">
    <source>
        <dbReference type="SMART" id="SM01349"/>
    </source>
</evidence>
<feature type="domain" description="TOG" evidence="5">
    <location>
        <begin position="78"/>
        <end position="314"/>
    </location>
</feature>
<dbReference type="OrthoDB" id="5148094at2759"/>
<proteinExistence type="inferred from homology"/>
<dbReference type="EMBL" id="UYYB01096227">
    <property type="protein sequence ID" value="VDM76031.1"/>
    <property type="molecule type" value="Genomic_DNA"/>
</dbReference>
<dbReference type="SUPFAM" id="SSF48371">
    <property type="entry name" value="ARM repeat"/>
    <property type="match status" value="2"/>
</dbReference>
<dbReference type="InterPro" id="IPR011989">
    <property type="entry name" value="ARM-like"/>
</dbReference>
<dbReference type="PANTHER" id="PTHR23346:SF7">
    <property type="entry name" value="STALLED RIBOSOME SENSOR GCN1"/>
    <property type="match status" value="1"/>
</dbReference>
<dbReference type="GO" id="GO:0034198">
    <property type="term" value="P:cellular response to amino acid starvation"/>
    <property type="evidence" value="ECO:0007669"/>
    <property type="project" value="TreeGrafter"/>
</dbReference>
<dbReference type="InterPro" id="IPR057546">
    <property type="entry name" value="HEAT_GCN1"/>
</dbReference>